<dbReference type="EMBL" id="CAKXYP010000025">
    <property type="protein sequence ID" value="CAH9419527.1"/>
    <property type="molecule type" value="Genomic_DNA"/>
</dbReference>
<evidence type="ECO:0000313" key="3">
    <source>
        <dbReference type="Proteomes" id="UP001154015"/>
    </source>
</evidence>
<organism evidence="2 3">
    <name type="scientific">Streptomyces globisporus</name>
    <dbReference type="NCBI Taxonomy" id="1908"/>
    <lineage>
        <taxon>Bacteria</taxon>
        <taxon>Bacillati</taxon>
        <taxon>Actinomycetota</taxon>
        <taxon>Actinomycetes</taxon>
        <taxon>Kitasatosporales</taxon>
        <taxon>Streptomycetaceae</taxon>
        <taxon>Streptomyces</taxon>
    </lineage>
</organism>
<dbReference type="Proteomes" id="UP001154015">
    <property type="component" value="Unassembled WGS sequence"/>
</dbReference>
<name>A0ABN8V9L9_STRGL</name>
<proteinExistence type="predicted"/>
<keyword evidence="3" id="KW-1185">Reference proteome</keyword>
<evidence type="ECO:0000313" key="2">
    <source>
        <dbReference type="EMBL" id="CAH9419527.1"/>
    </source>
</evidence>
<dbReference type="RefSeq" id="WP_318575497.1">
    <property type="nucleotide sequence ID" value="NZ_CAKXYP010000025.1"/>
</dbReference>
<protein>
    <submittedName>
        <fullName evidence="2">Uncharacterized protein</fullName>
    </submittedName>
</protein>
<feature type="region of interest" description="Disordered" evidence="1">
    <location>
        <begin position="52"/>
        <end position="75"/>
    </location>
</feature>
<evidence type="ECO:0000256" key="1">
    <source>
        <dbReference type="SAM" id="MobiDB-lite"/>
    </source>
</evidence>
<reference evidence="2" key="1">
    <citation type="submission" date="2022-03" db="EMBL/GenBank/DDBJ databases">
        <authorList>
            <person name="Leyn A S."/>
        </authorList>
    </citation>
    <scope>NUCLEOTIDE SEQUENCE</scope>
    <source>
        <strain evidence="2">Streptomyces globisporus 4-3</strain>
    </source>
</reference>
<accession>A0ABN8V9L9</accession>
<sequence length="75" mass="8401">MTPAKAPSNYRKFRAPTDLWKRFGDAVEASPDPEADMSKVLRQFLRWYVHENGAKQPDRPAAGPWSTPGDKEASA</sequence>
<gene>
    <name evidence="2" type="ORF">SGL43_06582</name>
</gene>
<comment type="caution">
    <text evidence="2">The sequence shown here is derived from an EMBL/GenBank/DDBJ whole genome shotgun (WGS) entry which is preliminary data.</text>
</comment>